<sequence length="89" mass="10206">MEVVSSHNYCLDTPSEIHDVFHTNLLHSVVSDPFLSQKIDNYQPLSIIEKNNELEYKIKSIEPISVLENTTALDTYDQFLPPMNTPTLE</sequence>
<dbReference type="Proteomes" id="UP000091918">
    <property type="component" value="Unassembled WGS sequence"/>
</dbReference>
<comment type="caution">
    <text evidence="1">The sequence shown here is derived from an EMBL/GenBank/DDBJ whole genome shotgun (WGS) entry which is preliminary data.</text>
</comment>
<dbReference type="OrthoDB" id="4177918at2759"/>
<dbReference type="EMBL" id="LGUA01002839">
    <property type="protein sequence ID" value="OAX77315.1"/>
    <property type="molecule type" value="Genomic_DNA"/>
</dbReference>
<dbReference type="AlphaFoldDB" id="A0A1B7NKK9"/>
<evidence type="ECO:0000313" key="2">
    <source>
        <dbReference type="Proteomes" id="UP000091918"/>
    </source>
</evidence>
<protein>
    <submittedName>
        <fullName evidence="1">Uncharacterized protein</fullName>
    </submittedName>
</protein>
<keyword evidence="2" id="KW-1185">Reference proteome</keyword>
<proteinExistence type="predicted"/>
<name>A0A1B7NKK9_9EURO</name>
<organism evidence="1 2">
    <name type="scientific">Emergomyces africanus</name>
    <dbReference type="NCBI Taxonomy" id="1955775"/>
    <lineage>
        <taxon>Eukaryota</taxon>
        <taxon>Fungi</taxon>
        <taxon>Dikarya</taxon>
        <taxon>Ascomycota</taxon>
        <taxon>Pezizomycotina</taxon>
        <taxon>Eurotiomycetes</taxon>
        <taxon>Eurotiomycetidae</taxon>
        <taxon>Onygenales</taxon>
        <taxon>Ajellomycetaceae</taxon>
        <taxon>Emergomyces</taxon>
    </lineage>
</organism>
<gene>
    <name evidence="1" type="ORF">ACJ72_08388</name>
</gene>
<reference evidence="1 2" key="1">
    <citation type="submission" date="2015-07" db="EMBL/GenBank/DDBJ databases">
        <title>Emmonsia species relationships and genome sequence.</title>
        <authorList>
            <person name="Cuomo C.A."/>
            <person name="Schwartz I.S."/>
            <person name="Kenyon C."/>
            <person name="de Hoog G.S."/>
            <person name="Govender N.P."/>
            <person name="Botha A."/>
            <person name="Moreno L."/>
            <person name="de Vries M."/>
            <person name="Munoz J.F."/>
            <person name="Stielow J.B."/>
        </authorList>
    </citation>
    <scope>NUCLEOTIDE SEQUENCE [LARGE SCALE GENOMIC DNA]</scope>
    <source>
        <strain evidence="1 2">CBS 136260</strain>
    </source>
</reference>
<evidence type="ECO:0000313" key="1">
    <source>
        <dbReference type="EMBL" id="OAX77315.1"/>
    </source>
</evidence>
<accession>A0A1B7NKK9</accession>